<accession>A0ACB9KV14</accession>
<keyword evidence="2" id="KW-1185">Reference proteome</keyword>
<dbReference type="EMBL" id="CM039438">
    <property type="protein sequence ID" value="KAI4301192.1"/>
    <property type="molecule type" value="Genomic_DNA"/>
</dbReference>
<dbReference type="Proteomes" id="UP000828941">
    <property type="component" value="Chromosome 13"/>
</dbReference>
<name>A0ACB9KV14_BAUVA</name>
<sequence>MATVGPIPHCQLNFTFNLHNHQMLSKLHSSPLVQVPKFSLKSVNFPSLRESCKQGSLGDAFRSLSLLLTEQSSIPNFNEEAYSLVLELCASKKALSQGQQIHACLIKTYGLCDSVFLSTKLVRMYGKCGSLLNAEKVFDKMSDRTIFTWNAMIDSYVSNGEHIGALELYQKMRVLGLPLDAWTFPCILKACAALKKHRFGAEIHGVAVKCGFGAFVFVSNALIAMYAKCNDLEGARLLFDSINEEDDTVSWNSIIEAHAAGGQSLEALSLFSRMQEVGLASNAYTFVAALKSCETPSFVKKGMEIHAAILKSNYYVDLYVVNALIAMYAKCGKMEQAERVFKNADGKDHISWNTVLSGLVQNDLYDDALKLFRNMLNIGQKVDQVSVLNVIAASGRSGNLLNGMVVHAYAIKNGIDSDMQIGNTLIDMYAKCCCVKYMDRAFENMPEKDLISWTTIIAGYAQNEYYLEALNLFRKAQIKGMCIDPMMIGSILQACSGLKSKTFIKEIHGYIIRKDISDILLQNAMVNIYGEFGHLDYAISTFRSIESKDIVSWTSMISCYVHNGLALEALELFYSMKETGIQPDYIALVSILSAAASLSALKKGKEIHGFLIRKGFSLEGPIASSLVDMYARSGSLGNSIKIFSSIKKRGLILWTTMINANGMHGCGNEAVDLFKKMTAEKVVPDHITFLALLYACSHSGLIAEGKKFFEIMKYEYQLEPWPEHYACLVDLLGRSNCLEEAYHFVRSMPIEPTAEVWCALLGACRVHSNKELGDIAARKLLQLDTENSGNYVLISNIFAADGRWNDVEQVRMKMKGNGLEKKPGCSWIEVGNKVHTFVARDKSHPLSDDIYRKLAQVTKLLENEGGYRAQTKFVLHNVGEEEKTQMLHGHSERLALCYGLLITPEGMAIRITKNLRICDDCHSFFKLASGVFQRVLIVRDANRFHHFENGVCSCGDFW</sequence>
<gene>
    <name evidence="1" type="ORF">L6164_034496</name>
</gene>
<organism evidence="1 2">
    <name type="scientific">Bauhinia variegata</name>
    <name type="common">Purple orchid tree</name>
    <name type="synonym">Phanera variegata</name>
    <dbReference type="NCBI Taxonomy" id="167791"/>
    <lineage>
        <taxon>Eukaryota</taxon>
        <taxon>Viridiplantae</taxon>
        <taxon>Streptophyta</taxon>
        <taxon>Embryophyta</taxon>
        <taxon>Tracheophyta</taxon>
        <taxon>Spermatophyta</taxon>
        <taxon>Magnoliopsida</taxon>
        <taxon>eudicotyledons</taxon>
        <taxon>Gunneridae</taxon>
        <taxon>Pentapetalae</taxon>
        <taxon>rosids</taxon>
        <taxon>fabids</taxon>
        <taxon>Fabales</taxon>
        <taxon>Fabaceae</taxon>
        <taxon>Cercidoideae</taxon>
        <taxon>Cercideae</taxon>
        <taxon>Bauhiniinae</taxon>
        <taxon>Bauhinia</taxon>
    </lineage>
</organism>
<evidence type="ECO:0000313" key="1">
    <source>
        <dbReference type="EMBL" id="KAI4301192.1"/>
    </source>
</evidence>
<proteinExistence type="predicted"/>
<comment type="caution">
    <text evidence="1">The sequence shown here is derived from an EMBL/GenBank/DDBJ whole genome shotgun (WGS) entry which is preliminary data.</text>
</comment>
<evidence type="ECO:0000313" key="2">
    <source>
        <dbReference type="Proteomes" id="UP000828941"/>
    </source>
</evidence>
<reference evidence="1 2" key="1">
    <citation type="journal article" date="2022" name="DNA Res.">
        <title>Chromosomal-level genome assembly of the orchid tree Bauhinia variegata (Leguminosae; Cercidoideae) supports the allotetraploid origin hypothesis of Bauhinia.</title>
        <authorList>
            <person name="Zhong Y."/>
            <person name="Chen Y."/>
            <person name="Zheng D."/>
            <person name="Pang J."/>
            <person name="Liu Y."/>
            <person name="Luo S."/>
            <person name="Meng S."/>
            <person name="Qian L."/>
            <person name="Wei D."/>
            <person name="Dai S."/>
            <person name="Zhou R."/>
        </authorList>
    </citation>
    <scope>NUCLEOTIDE SEQUENCE [LARGE SCALE GENOMIC DNA]</scope>
    <source>
        <strain evidence="1">BV-YZ2020</strain>
    </source>
</reference>
<protein>
    <submittedName>
        <fullName evidence="1">Uncharacterized protein</fullName>
    </submittedName>
</protein>